<gene>
    <name evidence="4" type="ORF">DM02DRAFT_474329</name>
</gene>
<dbReference type="STRING" id="97972.A0A2V1DV12"/>
<feature type="binding site" evidence="1">
    <location>
        <position position="291"/>
    </location>
    <ligand>
        <name>ATP</name>
        <dbReference type="ChEBI" id="CHEBI:30616"/>
    </ligand>
</feature>
<feature type="non-terminal residue" evidence="4">
    <location>
        <position position="1"/>
    </location>
</feature>
<evidence type="ECO:0000256" key="1">
    <source>
        <dbReference type="PROSITE-ProRule" id="PRU10141"/>
    </source>
</evidence>
<dbReference type="GO" id="GO:0005524">
    <property type="term" value="F:ATP binding"/>
    <property type="evidence" value="ECO:0007669"/>
    <property type="project" value="UniProtKB-UniRule"/>
</dbReference>
<keyword evidence="5" id="KW-1185">Reference proteome</keyword>
<dbReference type="GO" id="GO:0005737">
    <property type="term" value="C:cytoplasm"/>
    <property type="evidence" value="ECO:0007669"/>
    <property type="project" value="TreeGrafter"/>
</dbReference>
<dbReference type="GO" id="GO:0005634">
    <property type="term" value="C:nucleus"/>
    <property type="evidence" value="ECO:0007669"/>
    <property type="project" value="TreeGrafter"/>
</dbReference>
<feature type="non-terminal residue" evidence="4">
    <location>
        <position position="500"/>
    </location>
</feature>
<feature type="compositionally biased region" description="Basic and acidic residues" evidence="2">
    <location>
        <begin position="61"/>
        <end position="71"/>
    </location>
</feature>
<protein>
    <submittedName>
        <fullName evidence="4">Kinase-like protein</fullName>
    </submittedName>
</protein>
<name>A0A2V1DV12_9PLEO</name>
<dbReference type="GO" id="GO:0044773">
    <property type="term" value="P:mitotic DNA damage checkpoint signaling"/>
    <property type="evidence" value="ECO:0007669"/>
    <property type="project" value="TreeGrafter"/>
</dbReference>
<evidence type="ECO:0000313" key="5">
    <source>
        <dbReference type="Proteomes" id="UP000244855"/>
    </source>
</evidence>
<dbReference type="EMBL" id="KZ805362">
    <property type="protein sequence ID" value="PVI01095.1"/>
    <property type="molecule type" value="Genomic_DNA"/>
</dbReference>
<accession>A0A2V1DV12</accession>
<dbReference type="SMART" id="SM00220">
    <property type="entry name" value="S_TKc"/>
    <property type="match status" value="1"/>
</dbReference>
<dbReference type="CDD" id="cd00180">
    <property type="entry name" value="PKc"/>
    <property type="match status" value="1"/>
</dbReference>
<dbReference type="Pfam" id="PF00069">
    <property type="entry name" value="Pkinase"/>
    <property type="match status" value="1"/>
</dbReference>
<feature type="compositionally biased region" description="Acidic residues" evidence="2">
    <location>
        <begin position="77"/>
        <end position="86"/>
    </location>
</feature>
<feature type="region of interest" description="Disordered" evidence="2">
    <location>
        <begin position="61"/>
        <end position="86"/>
    </location>
</feature>
<dbReference type="SUPFAM" id="SSF56112">
    <property type="entry name" value="Protein kinase-like (PK-like)"/>
    <property type="match status" value="1"/>
</dbReference>
<dbReference type="PANTHER" id="PTHR44167">
    <property type="entry name" value="OVARIAN-SPECIFIC SERINE/THREONINE-PROTEIN KINASE LOK-RELATED"/>
    <property type="match status" value="1"/>
</dbReference>
<dbReference type="PROSITE" id="PS50011">
    <property type="entry name" value="PROTEIN_KINASE_DOM"/>
    <property type="match status" value="1"/>
</dbReference>
<keyword evidence="4" id="KW-0808">Transferase</keyword>
<organism evidence="4 5">
    <name type="scientific">Periconia macrospinosa</name>
    <dbReference type="NCBI Taxonomy" id="97972"/>
    <lineage>
        <taxon>Eukaryota</taxon>
        <taxon>Fungi</taxon>
        <taxon>Dikarya</taxon>
        <taxon>Ascomycota</taxon>
        <taxon>Pezizomycotina</taxon>
        <taxon>Dothideomycetes</taxon>
        <taxon>Pleosporomycetidae</taxon>
        <taxon>Pleosporales</taxon>
        <taxon>Massarineae</taxon>
        <taxon>Periconiaceae</taxon>
        <taxon>Periconia</taxon>
    </lineage>
</organism>
<keyword evidence="1" id="KW-0067">ATP-binding</keyword>
<keyword evidence="1" id="KW-0547">Nucleotide-binding</keyword>
<dbReference type="GO" id="GO:0004674">
    <property type="term" value="F:protein serine/threonine kinase activity"/>
    <property type="evidence" value="ECO:0007669"/>
    <property type="project" value="TreeGrafter"/>
</dbReference>
<dbReference type="InterPro" id="IPR011009">
    <property type="entry name" value="Kinase-like_dom_sf"/>
</dbReference>
<feature type="domain" description="Protein kinase" evidence="3">
    <location>
        <begin position="263"/>
        <end position="500"/>
    </location>
</feature>
<sequence length="500" mass="57099">FAVLRPSNDLAKIAFSEVYDVLTRGRQEPHKKDDSASRFMEVGPEPEYHKDVHHFRLRMNKQRERQSRRPDQASVTEVEDETDIEVDDETEKYSRHLGMIWTGCYIFRLDHQPNLPYTGWIMGKGPTEVDPRTHHADLYLCTMEFAKKHVPNLRPRHGRFNFDTTNRAFFMASMVRSALPMLTVNGDSLTGRMYSLNQYHMTVWADTLQYKFEYTQYSSTKEFMQQRVAYMNKQYVNDFLPKPSPTVFEMPTPQRNTRTIGQWSMGKPLGKGAMGRVYLASNTKNEVVAVKMIEITAATAPFVEAEVANFQHLTELGKKYFDGGRIVRLKEKTNVFRGQSFNEIGLIMEPMTPNTVSDLVGGVYNGSNGMSIKAARIFRDALEGVKFLHDHGWIHCDLKPANIGVIGDRAVLLDVGQARYLQPGSMIKASPGSDGTPGYLSPEREQAAYDHSADVWAMGIVGYELTYGFHPFLFRESPWRPGRQYGSLRTAFHSKYRTAI</sequence>
<dbReference type="InterPro" id="IPR017441">
    <property type="entry name" value="Protein_kinase_ATP_BS"/>
</dbReference>
<dbReference type="Proteomes" id="UP000244855">
    <property type="component" value="Unassembled WGS sequence"/>
</dbReference>
<reference evidence="4 5" key="1">
    <citation type="journal article" date="2018" name="Sci. Rep.">
        <title>Comparative genomics provides insights into the lifestyle and reveals functional heterogeneity of dark septate endophytic fungi.</title>
        <authorList>
            <person name="Knapp D.G."/>
            <person name="Nemeth J.B."/>
            <person name="Barry K."/>
            <person name="Hainaut M."/>
            <person name="Henrissat B."/>
            <person name="Johnson J."/>
            <person name="Kuo A."/>
            <person name="Lim J.H.P."/>
            <person name="Lipzen A."/>
            <person name="Nolan M."/>
            <person name="Ohm R.A."/>
            <person name="Tamas L."/>
            <person name="Grigoriev I.V."/>
            <person name="Spatafora J.W."/>
            <person name="Nagy L.G."/>
            <person name="Kovacs G.M."/>
        </authorList>
    </citation>
    <scope>NUCLEOTIDE SEQUENCE [LARGE SCALE GENOMIC DNA]</scope>
    <source>
        <strain evidence="4 5">DSE2036</strain>
    </source>
</reference>
<dbReference type="AlphaFoldDB" id="A0A2V1DV12"/>
<keyword evidence="4" id="KW-0418">Kinase</keyword>
<evidence type="ECO:0000259" key="3">
    <source>
        <dbReference type="PROSITE" id="PS50011"/>
    </source>
</evidence>
<dbReference type="Gene3D" id="1.10.510.10">
    <property type="entry name" value="Transferase(Phosphotransferase) domain 1"/>
    <property type="match status" value="1"/>
</dbReference>
<dbReference type="OrthoDB" id="5979581at2759"/>
<dbReference type="PROSITE" id="PS00107">
    <property type="entry name" value="PROTEIN_KINASE_ATP"/>
    <property type="match status" value="1"/>
</dbReference>
<dbReference type="PANTHER" id="PTHR44167:SF18">
    <property type="entry name" value="PROTEIN KINASE DOMAIN-CONTAINING PROTEIN"/>
    <property type="match status" value="1"/>
</dbReference>
<proteinExistence type="predicted"/>
<evidence type="ECO:0000313" key="4">
    <source>
        <dbReference type="EMBL" id="PVI01095.1"/>
    </source>
</evidence>
<evidence type="ECO:0000256" key="2">
    <source>
        <dbReference type="SAM" id="MobiDB-lite"/>
    </source>
</evidence>
<dbReference type="InterPro" id="IPR000719">
    <property type="entry name" value="Prot_kinase_dom"/>
</dbReference>